<name>A0A396I398_MEDTR</name>
<gene>
    <name evidence="1" type="ORF">MtrunA17_Chr4g0021681</name>
</gene>
<dbReference type="Proteomes" id="UP000265566">
    <property type="component" value="Chromosome 4"/>
</dbReference>
<sequence>MNHFLFETIHQTLSESIQTSFESYQSPPGLFESFQLSLDTDHSSSYYSSSYFSPFLLSYMV</sequence>
<evidence type="ECO:0000313" key="1">
    <source>
        <dbReference type="EMBL" id="RHN60099.1"/>
    </source>
</evidence>
<evidence type="ECO:0000313" key="2">
    <source>
        <dbReference type="Proteomes" id="UP000265566"/>
    </source>
</evidence>
<proteinExistence type="predicted"/>
<dbReference type="Gramene" id="rna22321">
    <property type="protein sequence ID" value="RHN60099.1"/>
    <property type="gene ID" value="gene22321"/>
</dbReference>
<comment type="caution">
    <text evidence="1">The sequence shown here is derived from an EMBL/GenBank/DDBJ whole genome shotgun (WGS) entry which is preliminary data.</text>
</comment>
<dbReference type="AlphaFoldDB" id="A0A396I398"/>
<accession>A0A396I398</accession>
<dbReference type="EMBL" id="PSQE01000004">
    <property type="protein sequence ID" value="RHN60099.1"/>
    <property type="molecule type" value="Genomic_DNA"/>
</dbReference>
<reference evidence="2" key="1">
    <citation type="journal article" date="2018" name="Nat. Plants">
        <title>Whole-genome landscape of Medicago truncatula symbiotic genes.</title>
        <authorList>
            <person name="Pecrix Y."/>
            <person name="Staton S.E."/>
            <person name="Sallet E."/>
            <person name="Lelandais-Briere C."/>
            <person name="Moreau S."/>
            <person name="Carrere S."/>
            <person name="Blein T."/>
            <person name="Jardinaud M.F."/>
            <person name="Latrasse D."/>
            <person name="Zouine M."/>
            <person name="Zahm M."/>
            <person name="Kreplak J."/>
            <person name="Mayjonade B."/>
            <person name="Satge C."/>
            <person name="Perez M."/>
            <person name="Cauet S."/>
            <person name="Marande W."/>
            <person name="Chantry-Darmon C."/>
            <person name="Lopez-Roques C."/>
            <person name="Bouchez O."/>
            <person name="Berard A."/>
            <person name="Debelle F."/>
            <person name="Munos S."/>
            <person name="Bendahmane A."/>
            <person name="Berges H."/>
            <person name="Niebel A."/>
            <person name="Buitink J."/>
            <person name="Frugier F."/>
            <person name="Benhamed M."/>
            <person name="Crespi M."/>
            <person name="Gouzy J."/>
            <person name="Gamas P."/>
        </authorList>
    </citation>
    <scope>NUCLEOTIDE SEQUENCE [LARGE SCALE GENOMIC DNA]</scope>
    <source>
        <strain evidence="2">cv. Jemalong A17</strain>
    </source>
</reference>
<protein>
    <submittedName>
        <fullName evidence="1">Uncharacterized protein</fullName>
    </submittedName>
</protein>
<organism evidence="1 2">
    <name type="scientific">Medicago truncatula</name>
    <name type="common">Barrel medic</name>
    <name type="synonym">Medicago tribuloides</name>
    <dbReference type="NCBI Taxonomy" id="3880"/>
    <lineage>
        <taxon>Eukaryota</taxon>
        <taxon>Viridiplantae</taxon>
        <taxon>Streptophyta</taxon>
        <taxon>Embryophyta</taxon>
        <taxon>Tracheophyta</taxon>
        <taxon>Spermatophyta</taxon>
        <taxon>Magnoliopsida</taxon>
        <taxon>eudicotyledons</taxon>
        <taxon>Gunneridae</taxon>
        <taxon>Pentapetalae</taxon>
        <taxon>rosids</taxon>
        <taxon>fabids</taxon>
        <taxon>Fabales</taxon>
        <taxon>Fabaceae</taxon>
        <taxon>Papilionoideae</taxon>
        <taxon>50 kb inversion clade</taxon>
        <taxon>NPAAA clade</taxon>
        <taxon>Hologalegina</taxon>
        <taxon>IRL clade</taxon>
        <taxon>Trifolieae</taxon>
        <taxon>Medicago</taxon>
    </lineage>
</organism>